<comment type="caution">
    <text evidence="2">The sequence shown here is derived from an EMBL/GenBank/DDBJ whole genome shotgun (WGS) entry which is preliminary data.</text>
</comment>
<dbReference type="InterPro" id="IPR041657">
    <property type="entry name" value="HTH_17"/>
</dbReference>
<feature type="domain" description="Helix-turn-helix" evidence="1">
    <location>
        <begin position="14"/>
        <end position="61"/>
    </location>
</feature>
<organism evidence="2 3">
    <name type="scientific">Tropicimonas aquimaris</name>
    <dbReference type="NCBI Taxonomy" id="914152"/>
    <lineage>
        <taxon>Bacteria</taxon>
        <taxon>Pseudomonadati</taxon>
        <taxon>Pseudomonadota</taxon>
        <taxon>Alphaproteobacteria</taxon>
        <taxon>Rhodobacterales</taxon>
        <taxon>Roseobacteraceae</taxon>
        <taxon>Tropicimonas</taxon>
    </lineage>
</organism>
<dbReference type="Proteomes" id="UP001597108">
    <property type="component" value="Unassembled WGS sequence"/>
</dbReference>
<sequence>MVSRNSELRLIDRKEVEDLYGVSKRFLELAAVKGIGPAYVKIGRSVRYRREDIEAWILEQRIPCDQRGEKSGGDFS</sequence>
<dbReference type="RefSeq" id="WP_386075194.1">
    <property type="nucleotide sequence ID" value="NZ_JBHTJT010000027.1"/>
</dbReference>
<gene>
    <name evidence="2" type="ORF">ACFQ2S_13485</name>
</gene>
<evidence type="ECO:0000259" key="1">
    <source>
        <dbReference type="Pfam" id="PF12728"/>
    </source>
</evidence>
<evidence type="ECO:0000313" key="3">
    <source>
        <dbReference type="Proteomes" id="UP001597108"/>
    </source>
</evidence>
<reference evidence="3" key="1">
    <citation type="journal article" date="2019" name="Int. J. Syst. Evol. Microbiol.">
        <title>The Global Catalogue of Microorganisms (GCM) 10K type strain sequencing project: providing services to taxonomists for standard genome sequencing and annotation.</title>
        <authorList>
            <consortium name="The Broad Institute Genomics Platform"/>
            <consortium name="The Broad Institute Genome Sequencing Center for Infectious Disease"/>
            <person name="Wu L."/>
            <person name="Ma J."/>
        </authorList>
    </citation>
    <scope>NUCLEOTIDE SEQUENCE [LARGE SCALE GENOMIC DNA]</scope>
    <source>
        <strain evidence="3">CCUG 60524</strain>
    </source>
</reference>
<dbReference type="SUPFAM" id="SSF46955">
    <property type="entry name" value="Putative DNA-binding domain"/>
    <property type="match status" value="1"/>
</dbReference>
<dbReference type="EMBL" id="JBHTJT010000027">
    <property type="protein sequence ID" value="MFD0980662.1"/>
    <property type="molecule type" value="Genomic_DNA"/>
</dbReference>
<keyword evidence="3" id="KW-1185">Reference proteome</keyword>
<name>A0ABW3IRC8_9RHOB</name>
<evidence type="ECO:0000313" key="2">
    <source>
        <dbReference type="EMBL" id="MFD0980662.1"/>
    </source>
</evidence>
<protein>
    <submittedName>
        <fullName evidence="2">Helix-turn-helix transcriptional regulator</fullName>
    </submittedName>
</protein>
<accession>A0ABW3IRC8</accession>
<proteinExistence type="predicted"/>
<dbReference type="Pfam" id="PF12728">
    <property type="entry name" value="HTH_17"/>
    <property type="match status" value="1"/>
</dbReference>
<dbReference type="InterPro" id="IPR009061">
    <property type="entry name" value="DNA-bd_dom_put_sf"/>
</dbReference>